<organism evidence="14 15">
    <name type="scientific">Dietzia maris</name>
    <dbReference type="NCBI Taxonomy" id="37915"/>
    <lineage>
        <taxon>Bacteria</taxon>
        <taxon>Bacillati</taxon>
        <taxon>Actinomycetota</taxon>
        <taxon>Actinomycetes</taxon>
        <taxon>Mycobacteriales</taxon>
        <taxon>Dietziaceae</taxon>
        <taxon>Dietzia</taxon>
    </lineage>
</organism>
<dbReference type="GO" id="GO:0035731">
    <property type="term" value="F:dinitrosyl-iron complex binding"/>
    <property type="evidence" value="ECO:0007669"/>
    <property type="project" value="UniProtKB-UniRule"/>
</dbReference>
<dbReference type="RefSeq" id="WP_119192758.1">
    <property type="nucleotide sequence ID" value="NZ_JBFBMK010000003.1"/>
</dbReference>
<feature type="binding site" evidence="12">
    <location>
        <position position="22"/>
    </location>
    <ligand>
        <name>[4Fe-4S] cluster</name>
        <dbReference type="ChEBI" id="CHEBI:49883"/>
    </ligand>
</feature>
<reference evidence="14 15" key="1">
    <citation type="submission" date="2018-06" db="EMBL/GenBank/DDBJ databases">
        <title>Whole genome sequencing of four bacterial strains from South Shetland trench revealing bio-synthetic gene clusters.</title>
        <authorList>
            <person name="Abdel-Mageed W.M."/>
            <person name="Lehri B."/>
            <person name="Jarmusch S.A."/>
            <person name="Miranda K."/>
            <person name="Goodfellow M."/>
            <person name="Jaspars M."/>
            <person name="Karlyshev A.V."/>
        </authorList>
    </citation>
    <scope>NUCLEOTIDE SEQUENCE [LARGE SCALE GENOMIC DNA]</scope>
    <source>
        <strain evidence="14 15">SST1</strain>
    </source>
</reference>
<evidence type="ECO:0000256" key="1">
    <source>
        <dbReference type="ARBA" id="ARBA00004496"/>
    </source>
</evidence>
<comment type="similarity">
    <text evidence="2 12">Belongs to the WhiB family.</text>
</comment>
<evidence type="ECO:0000259" key="13">
    <source>
        <dbReference type="PROSITE" id="PS51674"/>
    </source>
</evidence>
<accession>A0A365P955</accession>
<evidence type="ECO:0000313" key="15">
    <source>
        <dbReference type="Proteomes" id="UP000252187"/>
    </source>
</evidence>
<dbReference type="GO" id="GO:0047134">
    <property type="term" value="F:protein-disulfide reductase [NAD(P)H] activity"/>
    <property type="evidence" value="ECO:0007669"/>
    <property type="project" value="TreeGrafter"/>
</dbReference>
<dbReference type="PANTHER" id="PTHR38839">
    <property type="entry name" value="TRANSCRIPTIONAL REGULATOR WHID-RELATED"/>
    <property type="match status" value="1"/>
</dbReference>
<name>A0A365P955_9ACTN</name>
<dbReference type="GO" id="GO:0005737">
    <property type="term" value="C:cytoplasm"/>
    <property type="evidence" value="ECO:0007669"/>
    <property type="project" value="UniProtKB-SubCell"/>
</dbReference>
<evidence type="ECO:0000256" key="8">
    <source>
        <dbReference type="ARBA" id="ARBA00023015"/>
    </source>
</evidence>
<proteinExistence type="inferred from homology"/>
<gene>
    <name evidence="12" type="primary">whiB</name>
    <name evidence="14" type="ORF">DQ226_10845</name>
</gene>
<dbReference type="Proteomes" id="UP000252187">
    <property type="component" value="Unassembled WGS sequence"/>
</dbReference>
<evidence type="ECO:0000256" key="12">
    <source>
        <dbReference type="HAMAP-Rule" id="MF_01479"/>
    </source>
</evidence>
<evidence type="ECO:0000256" key="6">
    <source>
        <dbReference type="ARBA" id="ARBA00023004"/>
    </source>
</evidence>
<dbReference type="AlphaFoldDB" id="A0A365P955"/>
<comment type="subcellular location">
    <subcellularLocation>
        <location evidence="1 12">Cytoplasm</location>
    </subcellularLocation>
</comment>
<keyword evidence="7 12" id="KW-0411">Iron-sulfur</keyword>
<comment type="PTM">
    <text evidence="12">The Fe-S cluster can be nitrosylated by nitric oxide (NO).</text>
</comment>
<dbReference type="HAMAP" id="MF_01479">
    <property type="entry name" value="WhiB"/>
    <property type="match status" value="1"/>
</dbReference>
<comment type="function">
    <text evidence="12">Acts as a transcriptional regulator. Probably redox-responsive. The apo- but not holo-form probably binds DNA.</text>
</comment>
<dbReference type="PROSITE" id="PS51674">
    <property type="entry name" value="4FE4S_WBL"/>
    <property type="match status" value="1"/>
</dbReference>
<feature type="binding site" evidence="12">
    <location>
        <position position="54"/>
    </location>
    <ligand>
        <name>[4Fe-4S] cluster</name>
        <dbReference type="ChEBI" id="CHEBI:49883"/>
    </ligand>
</feature>
<dbReference type="GO" id="GO:0045892">
    <property type="term" value="P:negative regulation of DNA-templated transcription"/>
    <property type="evidence" value="ECO:0007669"/>
    <property type="project" value="TreeGrafter"/>
</dbReference>
<evidence type="ECO:0000256" key="2">
    <source>
        <dbReference type="ARBA" id="ARBA00006597"/>
    </source>
</evidence>
<evidence type="ECO:0000256" key="7">
    <source>
        <dbReference type="ARBA" id="ARBA00023014"/>
    </source>
</evidence>
<keyword evidence="4 12" id="KW-0963">Cytoplasm</keyword>
<comment type="PTM">
    <text evidence="12">Upon Fe-S cluster removal intramolecular disulfide bonds are formed.</text>
</comment>
<sequence length="92" mass="10670">MPRYRNLEPTSDFWSWRDNAACIGHEDLFYSLEEESKAERRKKEEQAKSVCATCPVFDTCRQFALNSGELYGVWGGLTEAERHRISGRHRTG</sequence>
<evidence type="ECO:0000256" key="3">
    <source>
        <dbReference type="ARBA" id="ARBA00022485"/>
    </source>
</evidence>
<evidence type="ECO:0000256" key="10">
    <source>
        <dbReference type="ARBA" id="ARBA00023157"/>
    </source>
</evidence>
<keyword evidence="5 12" id="KW-0479">Metal-binding</keyword>
<keyword evidence="6 12" id="KW-0408">Iron</keyword>
<dbReference type="Pfam" id="PF02467">
    <property type="entry name" value="Whib"/>
    <property type="match status" value="1"/>
</dbReference>
<dbReference type="GO" id="GO:0046872">
    <property type="term" value="F:metal ion binding"/>
    <property type="evidence" value="ECO:0007669"/>
    <property type="project" value="UniProtKB-KW"/>
</dbReference>
<evidence type="ECO:0000256" key="5">
    <source>
        <dbReference type="ARBA" id="ARBA00022723"/>
    </source>
</evidence>
<dbReference type="GO" id="GO:0045454">
    <property type="term" value="P:cell redox homeostasis"/>
    <property type="evidence" value="ECO:0007669"/>
    <property type="project" value="TreeGrafter"/>
</dbReference>
<keyword evidence="3 12" id="KW-0004">4Fe-4S</keyword>
<feature type="binding site" evidence="12">
    <location>
        <position position="60"/>
    </location>
    <ligand>
        <name>[4Fe-4S] cluster</name>
        <dbReference type="ChEBI" id="CHEBI:49883"/>
    </ligand>
</feature>
<dbReference type="STRING" id="37915.A2U19_07620"/>
<evidence type="ECO:0000313" key="14">
    <source>
        <dbReference type="EMBL" id="RBA35132.1"/>
    </source>
</evidence>
<evidence type="ECO:0000256" key="4">
    <source>
        <dbReference type="ARBA" id="ARBA00022490"/>
    </source>
</evidence>
<evidence type="ECO:0000256" key="11">
    <source>
        <dbReference type="ARBA" id="ARBA00023163"/>
    </source>
</evidence>
<protein>
    <recommendedName>
        <fullName evidence="12">Transcriptional regulator WhiB</fullName>
    </recommendedName>
</protein>
<dbReference type="GO" id="GO:0051539">
    <property type="term" value="F:4 iron, 4 sulfur cluster binding"/>
    <property type="evidence" value="ECO:0007669"/>
    <property type="project" value="UniProtKB-UniRule"/>
</dbReference>
<keyword evidence="10 12" id="KW-1015">Disulfide bond</keyword>
<keyword evidence="8 12" id="KW-0805">Transcription regulation</keyword>
<dbReference type="InterPro" id="IPR034768">
    <property type="entry name" value="4FE4S_WBL"/>
</dbReference>
<evidence type="ECO:0000256" key="9">
    <source>
        <dbReference type="ARBA" id="ARBA00023125"/>
    </source>
</evidence>
<dbReference type="GO" id="GO:0003677">
    <property type="term" value="F:DNA binding"/>
    <property type="evidence" value="ECO:0007669"/>
    <property type="project" value="UniProtKB-UniRule"/>
</dbReference>
<keyword evidence="9 12" id="KW-0238">DNA-binding</keyword>
<comment type="caution">
    <text evidence="14">The sequence shown here is derived from an EMBL/GenBank/DDBJ whole genome shotgun (WGS) entry which is preliminary data.</text>
</comment>
<feature type="domain" description="4Fe-4S Wbl-type" evidence="13">
    <location>
        <begin position="21"/>
        <end position="84"/>
    </location>
</feature>
<dbReference type="EMBL" id="QNTT01000027">
    <property type="protein sequence ID" value="RBA35132.1"/>
    <property type="molecule type" value="Genomic_DNA"/>
</dbReference>
<feature type="binding site" evidence="12">
    <location>
        <position position="51"/>
    </location>
    <ligand>
        <name>[4Fe-4S] cluster</name>
        <dbReference type="ChEBI" id="CHEBI:49883"/>
    </ligand>
</feature>
<dbReference type="InterPro" id="IPR003482">
    <property type="entry name" value="Whib"/>
</dbReference>
<keyword evidence="11 12" id="KW-0804">Transcription</keyword>
<comment type="cofactor">
    <cofactor evidence="12">
        <name>[4Fe-4S] cluster</name>
        <dbReference type="ChEBI" id="CHEBI:49883"/>
    </cofactor>
    <text evidence="12">Binds 1 [4Fe-4S] cluster per subunit. Following nitrosylation of the [4Fe-4S] cluster binds 1 [4Fe-8(NO)] cluster per subunit.</text>
</comment>
<dbReference type="PANTHER" id="PTHR38839:SF5">
    <property type="entry name" value="TRANSCRIPTIONAL REGULATOR WHID"/>
    <property type="match status" value="1"/>
</dbReference>